<evidence type="ECO:0000256" key="1">
    <source>
        <dbReference type="SAM" id="MobiDB-lite"/>
    </source>
</evidence>
<keyword evidence="4" id="KW-1185">Reference proteome</keyword>
<reference evidence="3" key="1">
    <citation type="submission" date="2013-10" db="EMBL/GenBank/DDBJ databases">
        <title>Genomic analysis of the causative agents of coccidiosis in chickens.</title>
        <authorList>
            <person name="Reid A.J."/>
            <person name="Blake D."/>
            <person name="Billington K."/>
            <person name="Browne H."/>
            <person name="Dunn M."/>
            <person name="Hung S."/>
            <person name="Kawahara F."/>
            <person name="Miranda-Saavedra D."/>
            <person name="Mourier T."/>
            <person name="Nagra H."/>
            <person name="Otto T.D."/>
            <person name="Rawlings N."/>
            <person name="Sanchez A."/>
            <person name="Sanders M."/>
            <person name="Subramaniam C."/>
            <person name="Tay Y."/>
            <person name="Dear P."/>
            <person name="Doerig C."/>
            <person name="Gruber A."/>
            <person name="Parkinson J."/>
            <person name="Shirley M."/>
            <person name="Wan K.L."/>
            <person name="Berriman M."/>
            <person name="Tomley F."/>
            <person name="Pain A."/>
        </authorList>
    </citation>
    <scope>NUCLEOTIDE SEQUENCE [LARGE SCALE GENOMIC DNA]</scope>
    <source>
        <strain evidence="3">Houghton</strain>
    </source>
</reference>
<evidence type="ECO:0000256" key="2">
    <source>
        <dbReference type="SAM" id="Phobius"/>
    </source>
</evidence>
<keyword evidence="2" id="KW-0472">Membrane</keyword>
<feature type="transmembrane region" description="Helical" evidence="2">
    <location>
        <begin position="307"/>
        <end position="329"/>
    </location>
</feature>
<dbReference type="EMBL" id="HG711106">
    <property type="protein sequence ID" value="CDJ48349.1"/>
    <property type="molecule type" value="Genomic_DNA"/>
</dbReference>
<keyword evidence="2" id="KW-1133">Transmembrane helix</keyword>
<protein>
    <submittedName>
        <fullName evidence="3">Uncharacterized protein</fullName>
    </submittedName>
</protein>
<keyword evidence="2" id="KW-0812">Transmembrane</keyword>
<evidence type="ECO:0000313" key="3">
    <source>
        <dbReference type="EMBL" id="CDJ48349.1"/>
    </source>
</evidence>
<name>U6LIH5_9EIME</name>
<gene>
    <name evidence="3" type="ORF">EBH_0055570</name>
</gene>
<organism evidence="3 4">
    <name type="scientific">Eimeria brunetti</name>
    <dbReference type="NCBI Taxonomy" id="51314"/>
    <lineage>
        <taxon>Eukaryota</taxon>
        <taxon>Sar</taxon>
        <taxon>Alveolata</taxon>
        <taxon>Apicomplexa</taxon>
        <taxon>Conoidasida</taxon>
        <taxon>Coccidia</taxon>
        <taxon>Eucoccidiorida</taxon>
        <taxon>Eimeriorina</taxon>
        <taxon>Eimeriidae</taxon>
        <taxon>Eimeria</taxon>
    </lineage>
</organism>
<accession>U6LIH5</accession>
<dbReference type="AlphaFoldDB" id="U6LIH5"/>
<dbReference type="VEuPathDB" id="ToxoDB:EBH_0055570"/>
<reference evidence="3" key="2">
    <citation type="submission" date="2013-10" db="EMBL/GenBank/DDBJ databases">
        <authorList>
            <person name="Aslett M."/>
        </authorList>
    </citation>
    <scope>NUCLEOTIDE SEQUENCE [LARGE SCALE GENOMIC DNA]</scope>
    <source>
        <strain evidence="3">Houghton</strain>
    </source>
</reference>
<sequence>MAAGGTLSLLQAPACLYYGEPSCLRGAFDRKLVSTGAAKHLGQEHSADRTAAACRGFARTTPLSRGPHKERQHDDPRPCYSLPGTAAEKRIRLPGSSSWPRYLTVTLNGWVVRSITFALGLLCCVRLAACVSHFEGEQHARPDATQVRFAPHEDFQARAISLMRNQVAQMARQKVLESEAEPSLYSPENSTIKSLVMLQLGGSTATTAESKSAAISGTSKDLGAVLLGEADGGGSVMLAVKRGMDMRGGPLTAESAPYSFLNWGQIGGMMQNPALAHTGMPVYMPRQVVGTTIGLDFDSPATFHGPLLVLLMVCILIFFVVLLLCCWMVKSKQRHDKFMAEKLPH</sequence>
<dbReference type="Proteomes" id="UP000030750">
    <property type="component" value="Unassembled WGS sequence"/>
</dbReference>
<feature type="region of interest" description="Disordered" evidence="1">
    <location>
        <begin position="60"/>
        <end position="81"/>
    </location>
</feature>
<proteinExistence type="predicted"/>
<feature type="compositionally biased region" description="Basic and acidic residues" evidence="1">
    <location>
        <begin position="67"/>
        <end position="77"/>
    </location>
</feature>
<dbReference type="OrthoDB" id="345809at2759"/>
<evidence type="ECO:0000313" key="4">
    <source>
        <dbReference type="Proteomes" id="UP000030750"/>
    </source>
</evidence>